<feature type="compositionally biased region" description="Basic and acidic residues" evidence="11">
    <location>
        <begin position="1157"/>
        <end position="1186"/>
    </location>
</feature>
<dbReference type="Gene3D" id="2.130.10.10">
    <property type="entry name" value="YVTN repeat-like/Quinoprotein amine dehydrogenase"/>
    <property type="match status" value="3"/>
</dbReference>
<dbReference type="OMA" id="HGKDQVG"/>
<name>A0A0P1B4M1_PLAHL</name>
<feature type="coiled-coil region" evidence="10">
    <location>
        <begin position="860"/>
        <end position="887"/>
    </location>
</feature>
<dbReference type="PANTHER" id="PTHR14885">
    <property type="entry name" value="CILIA- AND FLAGELLA-ASSOCIATED PROTEIN 43-RELATED"/>
    <property type="match status" value="1"/>
</dbReference>
<evidence type="ECO:0000256" key="5">
    <source>
        <dbReference type="ARBA" id="ARBA00023054"/>
    </source>
</evidence>
<dbReference type="InterPro" id="IPR001680">
    <property type="entry name" value="WD40_rpt"/>
</dbReference>
<feature type="coiled-coil region" evidence="10">
    <location>
        <begin position="1703"/>
        <end position="1737"/>
    </location>
</feature>
<evidence type="ECO:0000256" key="11">
    <source>
        <dbReference type="SAM" id="MobiDB-lite"/>
    </source>
</evidence>
<evidence type="ECO:0000256" key="3">
    <source>
        <dbReference type="ARBA" id="ARBA00022574"/>
    </source>
</evidence>
<dbReference type="Pfam" id="PF25828">
    <property type="entry name" value="CC_Cfap43"/>
    <property type="match status" value="2"/>
</dbReference>
<keyword evidence="3" id="KW-0853">WD repeat</keyword>
<protein>
    <recommendedName>
        <fullName evidence="9">Cilia- and flagella-associated protein 43</fullName>
    </recommendedName>
</protein>
<evidence type="ECO:0000256" key="1">
    <source>
        <dbReference type="ARBA" id="ARBA00004430"/>
    </source>
</evidence>
<feature type="region of interest" description="Disordered" evidence="11">
    <location>
        <begin position="1153"/>
        <end position="1186"/>
    </location>
</feature>
<evidence type="ECO:0000256" key="8">
    <source>
        <dbReference type="ARBA" id="ARBA00023605"/>
    </source>
</evidence>
<dbReference type="EMBL" id="CCYD01003042">
    <property type="protein sequence ID" value="CEG49326.1"/>
    <property type="molecule type" value="Genomic_DNA"/>
</dbReference>
<proteinExistence type="inferred from homology"/>
<feature type="coiled-coil region" evidence="10">
    <location>
        <begin position="1305"/>
        <end position="1332"/>
    </location>
</feature>
<keyword evidence="4" id="KW-0677">Repeat</keyword>
<feature type="region of interest" description="Disordered" evidence="11">
    <location>
        <begin position="345"/>
        <end position="368"/>
    </location>
</feature>
<dbReference type="InterPro" id="IPR036322">
    <property type="entry name" value="WD40_repeat_dom_sf"/>
</dbReference>
<feature type="coiled-coil region" evidence="10">
    <location>
        <begin position="1542"/>
        <end position="1576"/>
    </location>
</feature>
<evidence type="ECO:0000313" key="13">
    <source>
        <dbReference type="Proteomes" id="UP000054928"/>
    </source>
</evidence>
<feature type="compositionally biased region" description="Acidic residues" evidence="11">
    <location>
        <begin position="345"/>
        <end position="356"/>
    </location>
</feature>
<evidence type="ECO:0000256" key="2">
    <source>
        <dbReference type="ARBA" id="ARBA00022490"/>
    </source>
</evidence>
<organism evidence="12 13">
    <name type="scientific">Plasmopara halstedii</name>
    <name type="common">Downy mildew of sunflower</name>
    <dbReference type="NCBI Taxonomy" id="4781"/>
    <lineage>
        <taxon>Eukaryota</taxon>
        <taxon>Sar</taxon>
        <taxon>Stramenopiles</taxon>
        <taxon>Oomycota</taxon>
        <taxon>Peronosporomycetes</taxon>
        <taxon>Peronosporales</taxon>
        <taxon>Peronosporaceae</taxon>
        <taxon>Plasmopara</taxon>
    </lineage>
</organism>
<reference evidence="13" key="1">
    <citation type="submission" date="2014-09" db="EMBL/GenBank/DDBJ databases">
        <authorList>
            <person name="Sharma Rahul"/>
            <person name="Thines Marco"/>
        </authorList>
    </citation>
    <scope>NUCLEOTIDE SEQUENCE [LARGE SCALE GENOMIC DNA]</scope>
</reference>
<dbReference type="PANTHER" id="PTHR14885:SF1">
    <property type="entry name" value="CILIA- AND FLAGELLA-ASSOCIATED PROTEIN 43"/>
    <property type="match status" value="1"/>
</dbReference>
<dbReference type="GeneID" id="36402151"/>
<dbReference type="GO" id="GO:0005930">
    <property type="term" value="C:axoneme"/>
    <property type="evidence" value="ECO:0007669"/>
    <property type="project" value="UniProtKB-SubCell"/>
</dbReference>
<keyword evidence="2" id="KW-0963">Cytoplasm</keyword>
<dbReference type="Proteomes" id="UP000054928">
    <property type="component" value="Unassembled WGS sequence"/>
</dbReference>
<keyword evidence="7" id="KW-0966">Cell projection</keyword>
<keyword evidence="5 10" id="KW-0175">Coiled coil</keyword>
<dbReference type="SUPFAM" id="SSF50978">
    <property type="entry name" value="WD40 repeat-like"/>
    <property type="match status" value="2"/>
</dbReference>
<evidence type="ECO:0000256" key="4">
    <source>
        <dbReference type="ARBA" id="ARBA00022737"/>
    </source>
</evidence>
<evidence type="ECO:0000313" key="12">
    <source>
        <dbReference type="EMBL" id="CEG49326.1"/>
    </source>
</evidence>
<accession>A0A0P1B4M1</accession>
<keyword evidence="13" id="KW-1185">Reference proteome</keyword>
<evidence type="ECO:0000256" key="7">
    <source>
        <dbReference type="ARBA" id="ARBA00023273"/>
    </source>
</evidence>
<sequence length="1819" mass="204524">MSVDASIRHIFGYDGSAKNSPSLQLVDESTIVYVSGYTMHFTCTPTGRQHFLLRSQPRKLVTFDCNWTTSTFAIATREPHAPISLYSYPEKKLISQLRSNDAQVFEHSLIKFSHCGHRLLSIQPAPPIVGATQNSTLCVWDIETLSPINGCEHASIGGSPRFASFDPANNNQFVVGGNDGLEIWKVYAGKTTASSLLRPRKVALFDFPTEVIEPLSDVDMDEKHTQFLCHAWIPNSQLLVADNAGNLLLVDATKVRVVHVVKTATRPDQCCIVGIVVTMETAVVVYTDGAVAWLQMHSWELVYTEMITCGALVTAIAPTPSYAKAYIGTQNGKIFEIRTNVLQDNEDDSEIEEDGTTQESARSQSKRGSDNSAFIALYASFPTGPVCDSTVVTPFGGTFSTDALIATGGINGRLTLWNLQSCQQAAEVDVAELFAQVLSTSEGSASSPEAASTDIIRSHIPSVMITALASRPANPIAVVGDHQGRLRFLCIAKIVDGVEVLPQHSIQALPPDAPLDIVVLHPTYSVLLVASTHSGQVLLLSMDHEKRFPVLAFFTFENPDERVVDIQWNCSVGSSLTLTCFSSRGLFYSTRFESHSEEERSVGSTSSGHGDVSLREAIQLYPNVVASGQGIVSMSTRLRILAGSSSSMMIAASPHHTDLILLKYRDVSRDSTSNMSILSKVLIRQAHSDGISALAHFPRVLENDVELLVTGGMDGSLTFWTLYKANGRRSTESAADTFDELEALQAIKKRTLMTHYGPMTTLQFVFTNENISSERNDFTKIQLISTGIDGCVFLFDVSLSADLFNGSVNLIEAKSADPPLLMKVLEATYQPELEQDRTPFIEAFIRSKTITDQDISDPSKERTRLKLRELEEQLEGILAKNEQLPENEKLSGDEFVLNVAWRDSLLSQHAARAERIREEITRDVARMAIIRERMKREFWDEAEVPGIRLNALSPSSVQQYSQSNGHSASFFVNNFPLRRKSLSEQKTAKQIATLRMVELAHQNDEDPECQTSKRFQATVPSDLQWVLNAVALRPKVQLGTNVTEKTQEYLSWPSFNFIYHPVTVRTRKQAQVQMHLVRCYARELQRAYNLEFSDLVRLKETILEQIETKNDRIVQILTELKVNVDAGDLYQPQWGPEETAESILSVMSGEMNQSKYEPPECRNQRKHEAHDTTERKMSRGHDNDGERALIDMMDGTLEIRKDPLAAQELVKESWMLTIPPDEMTVEQKKLVLQFEAAKAKFEDDREKYRKSLDLELRKTRVDVMELCRTFDGKLRALHDRYMATQGAVLAQELYELQLGEEIRRREELKLVLRNHDDEARDLQEAEAQARSKCDQFATQLEICRDDLHRASEEDKLLEKNFVRDLEEMVQNSGSTGKASASQLDSPDFMKHLVELYRKRKPNDLVAVAFDLDAKKQTTSMTRVKGSAKQRLLAESLHGEGGSLSNLPSKTSGVTDSMVAHASRGPLQYVSTLQSGSLRRERSDSRSQPLVVAPLDYATDRPAGVLIEDRFWRALNSLRAKKIIAEHAVQEQSEMLALAKTINDELRSHLLELQQRRKNQQQELESSSRQYTALTESAPLLVRIKQGQDECQVKTTRDDALLVSRMSVEALNEEIQMHGNDQVSILGRIKDFRKSINVMEWEHALLELQTRDMDEQYTDIQLLRVTKELQELLHSGDTSHKQKRQVAMLEAKLTHLSRNHETTVLKLEKTGSQYERQLRERERENDKLEQQVTQLTTQVKIREDILTSRTSAAKRQQAAGGGARKDATRLKAIAVRRKLVDLAKAQTNEIEYLRSELDKMRRRTFPSFAQTHIREYNGVD</sequence>
<keyword evidence="6" id="KW-0206">Cytoskeleton</keyword>
<dbReference type="OrthoDB" id="64311at2759"/>
<dbReference type="GO" id="GO:0060271">
    <property type="term" value="P:cilium assembly"/>
    <property type="evidence" value="ECO:0007669"/>
    <property type="project" value="TreeGrafter"/>
</dbReference>
<comment type="similarity">
    <text evidence="8">Belongs to the CFAP43 family.</text>
</comment>
<evidence type="ECO:0000256" key="10">
    <source>
        <dbReference type="SAM" id="Coils"/>
    </source>
</evidence>
<evidence type="ECO:0000256" key="9">
    <source>
        <dbReference type="ARBA" id="ARBA00023662"/>
    </source>
</evidence>
<evidence type="ECO:0000256" key="6">
    <source>
        <dbReference type="ARBA" id="ARBA00023212"/>
    </source>
</evidence>
<dbReference type="InterPro" id="IPR015943">
    <property type="entry name" value="WD40/YVTN_repeat-like_dom_sf"/>
</dbReference>
<dbReference type="RefSeq" id="XP_024585695.1">
    <property type="nucleotide sequence ID" value="XM_024720503.1"/>
</dbReference>
<comment type="subcellular location">
    <subcellularLocation>
        <location evidence="1">Cytoplasm</location>
        <location evidence="1">Cytoskeleton</location>
        <location evidence="1">Cilium axoneme</location>
    </subcellularLocation>
</comment>
<dbReference type="SMART" id="SM00320">
    <property type="entry name" value="WD40"/>
    <property type="match status" value="4"/>
</dbReference>